<evidence type="ECO:0000256" key="6">
    <source>
        <dbReference type="ARBA" id="ARBA00023004"/>
    </source>
</evidence>
<comment type="cofactor">
    <cofactor evidence="1">
        <name>Fe cation</name>
        <dbReference type="ChEBI" id="CHEBI:24875"/>
    </cofactor>
</comment>
<dbReference type="Gene3D" id="3.40.50.720">
    <property type="entry name" value="NAD(P)-binding Rossmann-like Domain"/>
    <property type="match status" value="1"/>
</dbReference>
<dbReference type="GO" id="GO:0019310">
    <property type="term" value="P:inositol catabolic process"/>
    <property type="evidence" value="ECO:0007669"/>
    <property type="project" value="InterPro"/>
</dbReference>
<dbReference type="InterPro" id="IPR004104">
    <property type="entry name" value="Gfo/Idh/MocA-like_OxRdtase_C"/>
</dbReference>
<comment type="subcellular location">
    <subcellularLocation>
        <location evidence="2">Cytoplasm</location>
    </subcellularLocation>
</comment>
<dbReference type="InterPro" id="IPR007828">
    <property type="entry name" value="Inositol_oxygenase"/>
</dbReference>
<sequence length="579" mass="67853">MLNIALFGYGRAGKIHYNNSIHNSNINLKYLIELNDISYLIDKNVKYVNSKNEDIIFEDEEIDAVIITTPTKSHYNLIIKSLNHNKHVFVEKPITEDKDEITNCFELAKEKNLILFVGYNRRYDNTIQNIKNKISNNEIGKINYALTISRDYPYPQDSFLKISGGIFHDCATHDIDYMNWILNDKPISVYVSVPDNDNTQDFSYDHVTINFKYSTGTIVCMNLSRISSSYDQRCEFYGISGEIINNEFKQNCKLSFPDRYKQAFETELTSFLNCINKNEVPLVTKEDCINNYIIANACQESVIQNKRITIKYGEGFRNYDNISKNVYENYLLARTYQNVKFVNNMHKKYSTLNIKMEIWDILEKLNGLVDVSDPDVSHPNLYHAMQTAEMMRKDKLPDWMQLIGLIHDIGKIMYLKGDDVDGTGTKKQWAMVGDTFIVGCKLSDKLIFPEFNKYNLDMNNKIYNNKYGIYDPGCGLDNVLCSWGHDEYLYKILSSSKNPNTIPEEGLYMVRFHSLYAYHDKEDYFYFQSEKDKKMFSWLKTFNKYDLYSKCDDIIDINITKEYYSVLIKKYFTNSYLYI</sequence>
<dbReference type="Pfam" id="PF05153">
    <property type="entry name" value="MIOX"/>
    <property type="match status" value="1"/>
</dbReference>
<dbReference type="Pfam" id="PF01408">
    <property type="entry name" value="GFO_IDH_MocA"/>
    <property type="match status" value="1"/>
</dbReference>
<evidence type="ECO:0000256" key="4">
    <source>
        <dbReference type="ARBA" id="ARBA00022723"/>
    </source>
</evidence>
<dbReference type="PANTHER" id="PTHR12588">
    <property type="entry name" value="MYOINOSITOL OXYGENASE"/>
    <property type="match status" value="1"/>
</dbReference>
<accession>A0AB39JER9</accession>
<organism evidence="9">
    <name type="scientific">Florenciella sp. virus SA2</name>
    <dbReference type="NCBI Taxonomy" id="3240092"/>
    <lineage>
        <taxon>Viruses</taxon>
    </lineage>
</organism>
<dbReference type="EMBL" id="PP542043">
    <property type="protein sequence ID" value="XDO02360.1"/>
    <property type="molecule type" value="Genomic_DNA"/>
</dbReference>
<keyword evidence="4" id="KW-0479">Metal-binding</keyword>
<dbReference type="SUPFAM" id="SSF109604">
    <property type="entry name" value="HD-domain/PDEase-like"/>
    <property type="match status" value="1"/>
</dbReference>
<name>A0AB39JER9_9VIRU</name>
<protein>
    <submittedName>
        <fullName evidence="9">Inositol Oxygenase Family Protein</fullName>
    </submittedName>
</protein>
<keyword evidence="6" id="KW-0408">Iron</keyword>
<evidence type="ECO:0000259" key="7">
    <source>
        <dbReference type="Pfam" id="PF01408"/>
    </source>
</evidence>
<dbReference type="SUPFAM" id="SSF55347">
    <property type="entry name" value="Glyceraldehyde-3-phosphate dehydrogenase-like, C-terminal domain"/>
    <property type="match status" value="1"/>
</dbReference>
<proteinExistence type="predicted"/>
<dbReference type="Gene3D" id="3.30.360.10">
    <property type="entry name" value="Dihydrodipicolinate Reductase, domain 2"/>
    <property type="match status" value="1"/>
</dbReference>
<keyword evidence="5" id="KW-0560">Oxidoreductase</keyword>
<evidence type="ECO:0000259" key="8">
    <source>
        <dbReference type="Pfam" id="PF02894"/>
    </source>
</evidence>
<reference evidence="9" key="1">
    <citation type="submission" date="2024-03" db="EMBL/GenBank/DDBJ databases">
        <title>Eukaryotic viruses encode the ribosomal protein eL40.</title>
        <authorList>
            <person name="Thomy J."/>
            <person name="Schvarcz C.R."/>
            <person name="McBeain K.A."/>
            <person name="Edwards K.F."/>
            <person name="Steward G.F."/>
        </authorList>
    </citation>
    <scope>NUCLEOTIDE SEQUENCE</scope>
    <source>
        <strain evidence="9">FloV-SA2</strain>
    </source>
</reference>
<dbReference type="PANTHER" id="PTHR12588:SF0">
    <property type="entry name" value="INOSITOL OXYGENASE"/>
    <property type="match status" value="1"/>
</dbReference>
<evidence type="ECO:0000256" key="2">
    <source>
        <dbReference type="ARBA" id="ARBA00004496"/>
    </source>
</evidence>
<dbReference type="Gene3D" id="1.10.3210.10">
    <property type="entry name" value="Hypothetical protein af1432"/>
    <property type="match status" value="1"/>
</dbReference>
<dbReference type="InterPro" id="IPR000683">
    <property type="entry name" value="Gfo/Idh/MocA-like_OxRdtase_N"/>
</dbReference>
<dbReference type="Pfam" id="PF02894">
    <property type="entry name" value="GFO_IDH_MocA_C"/>
    <property type="match status" value="1"/>
</dbReference>
<gene>
    <name evidence="9" type="ORF">FloV-SA2_00545</name>
</gene>
<evidence type="ECO:0000256" key="5">
    <source>
        <dbReference type="ARBA" id="ARBA00023002"/>
    </source>
</evidence>
<evidence type="ECO:0000256" key="1">
    <source>
        <dbReference type="ARBA" id="ARBA00001962"/>
    </source>
</evidence>
<dbReference type="GO" id="GO:0050113">
    <property type="term" value="F:inositol oxygenase activity"/>
    <property type="evidence" value="ECO:0007669"/>
    <property type="project" value="InterPro"/>
</dbReference>
<evidence type="ECO:0000313" key="9">
    <source>
        <dbReference type="EMBL" id="XDO02360.1"/>
    </source>
</evidence>
<evidence type="ECO:0000256" key="3">
    <source>
        <dbReference type="ARBA" id="ARBA00022490"/>
    </source>
</evidence>
<dbReference type="InterPro" id="IPR036291">
    <property type="entry name" value="NAD(P)-bd_dom_sf"/>
</dbReference>
<dbReference type="SUPFAM" id="SSF51735">
    <property type="entry name" value="NAD(P)-binding Rossmann-fold domains"/>
    <property type="match status" value="1"/>
</dbReference>
<feature type="domain" description="Gfo/Idh/MocA-like oxidoreductase C-terminal" evidence="8">
    <location>
        <begin position="131"/>
        <end position="309"/>
    </location>
</feature>
<dbReference type="GO" id="GO:0000166">
    <property type="term" value="F:nucleotide binding"/>
    <property type="evidence" value="ECO:0007669"/>
    <property type="project" value="InterPro"/>
</dbReference>
<keyword evidence="3" id="KW-0963">Cytoplasm</keyword>
<dbReference type="GO" id="GO:0005506">
    <property type="term" value="F:iron ion binding"/>
    <property type="evidence" value="ECO:0007669"/>
    <property type="project" value="InterPro"/>
</dbReference>
<feature type="domain" description="Gfo/Idh/MocA-like oxidoreductase N-terminal" evidence="7">
    <location>
        <begin position="2"/>
        <end position="119"/>
    </location>
</feature>